<comment type="subunit">
    <text evidence="4">Component of the exocyst complex.</text>
</comment>
<accession>A0AAX4HBE1</accession>
<comment type="similarity">
    <text evidence="1 4">Belongs to the SEC5 family.</text>
</comment>
<name>A0AAX4HBE1_9ASCO</name>
<evidence type="ECO:0000256" key="2">
    <source>
        <dbReference type="ARBA" id="ARBA00022448"/>
    </source>
</evidence>
<dbReference type="Pfam" id="PF15469">
    <property type="entry name" value="Sec5"/>
    <property type="match status" value="1"/>
</dbReference>
<dbReference type="GO" id="GO:0006887">
    <property type="term" value="P:exocytosis"/>
    <property type="evidence" value="ECO:0007669"/>
    <property type="project" value="UniProtKB-KW"/>
</dbReference>
<dbReference type="InterPro" id="IPR039481">
    <property type="entry name" value="EXOC2/Sec5_N_dom"/>
</dbReference>
<sequence>MLNYNDNEQTLLEFYHTDSLKNSVPDTQDTQDLATEVTQLTANDATTDIQKLDALSTYLQARLTFHHSQNSEHDFIDPLSGKNVVDVLVEKGVIESANDPSIDKFLVSSQQFNPETFLATVHEDTPIERLVVGLDGLDRAIRSHTSELKSVLNDNYKQFVSSKHFIDEILTEFKGLKSHAQQQREKSKVFNPANRRKIDASETLLSELEESINNLNLSSNLMIRPIMEHNAKEAKVAALIEFIKDNTQIFSLPLTLIECLASNDHDAFIDTYNRFLSDKDELLRLQQQELDEARNSGADGESRKLEKLHALQNTALSRVINEVTKIATEYRKKAFKDLLSMDHEVSLKSSRKMALDVKFIDLVDKLHRMSEGSLEVNPIFDFLKSQLQKVEKELVYQCEKYDTKFTQMQRKLVDYITSLQEQRENGSYVKYIAEKFESVEEYFKASALTSSQNIDREKERTIVEIFHNSENLDLSIINETWLVLSNFIKSIEETFASVISKFVKNYVHYADSSNGFNVDTQGELRDFFFVVLNDVISKLMKIFYAQSPSELSKVTPANYNSFLPYHTNSLSTMFYLTDISSSFNNILTLAGKYTSQIGKASKSFDTNKQILRLREVSTLFDQRILEAICATWVNDCSQLYDLENWEKYEGFSESRTSNKTVYTKLMQVSFYYELAVLETLRNLIVRPSDGDEDSIRIVSNYPSKRILVSLEIQFMRSMNVLIDSTIKRFKAEKAIVDEASLRDSKTEQCTYKVLTMNNLSALSKSIFPQLIKKFDKLFNKNLLLQNLKLFADLDLVKITILDDINEIEKAWIEARIDEHFALVQRSRSSMPLAVDPFVYECLLHFVTLVHVLRPITDLHTFTLIIQQLQTQFLLKFLLSIREASEKERVIAAILGNIKLDLDFFVEIFGGLASLNLDEYCVNLVRIILSQIDKIESIFSDLGYTQQEIEVRLERALEQSRSEFSCFGAEIH</sequence>
<dbReference type="Proteomes" id="UP001338582">
    <property type="component" value="Chromosome 3"/>
</dbReference>
<comment type="function">
    <text evidence="4">Component of the exocyst complex involved in the docking of exocytic vesicles with fusion sites on the plasma membrane.</text>
</comment>
<dbReference type="EMBL" id="CP138896">
    <property type="protein sequence ID" value="WPK25702.1"/>
    <property type="molecule type" value="Genomic_DNA"/>
</dbReference>
<evidence type="ECO:0000259" key="5">
    <source>
        <dbReference type="Pfam" id="PF15469"/>
    </source>
</evidence>
<proteinExistence type="inferred from homology"/>
<organism evidence="6 7">
    <name type="scientific">Australozyma saopauloensis</name>
    <dbReference type="NCBI Taxonomy" id="291208"/>
    <lineage>
        <taxon>Eukaryota</taxon>
        <taxon>Fungi</taxon>
        <taxon>Dikarya</taxon>
        <taxon>Ascomycota</taxon>
        <taxon>Saccharomycotina</taxon>
        <taxon>Pichiomycetes</taxon>
        <taxon>Metschnikowiaceae</taxon>
        <taxon>Australozyma</taxon>
    </lineage>
</organism>
<dbReference type="GO" id="GO:0015031">
    <property type="term" value="P:protein transport"/>
    <property type="evidence" value="ECO:0007669"/>
    <property type="project" value="UniProtKB-KW"/>
</dbReference>
<dbReference type="PANTHER" id="PTHR13043:SF1">
    <property type="entry name" value="EXOCYST COMPLEX COMPONENT 2"/>
    <property type="match status" value="1"/>
</dbReference>
<dbReference type="GO" id="GO:0006893">
    <property type="term" value="P:Golgi to plasma membrane transport"/>
    <property type="evidence" value="ECO:0007669"/>
    <property type="project" value="UniProtKB-UniRule"/>
</dbReference>
<dbReference type="GeneID" id="88174091"/>
<protein>
    <recommendedName>
        <fullName evidence="4">Exocyst complex component SEC5</fullName>
    </recommendedName>
</protein>
<feature type="domain" description="Exocyst complex component EXOC2/Sec5 N-terminal" evidence="5">
    <location>
        <begin position="77"/>
        <end position="966"/>
    </location>
</feature>
<keyword evidence="2 4" id="KW-0813">Transport</keyword>
<evidence type="ECO:0000256" key="3">
    <source>
        <dbReference type="ARBA" id="ARBA00022483"/>
    </source>
</evidence>
<evidence type="ECO:0000313" key="6">
    <source>
        <dbReference type="EMBL" id="WPK25702.1"/>
    </source>
</evidence>
<keyword evidence="7" id="KW-1185">Reference proteome</keyword>
<evidence type="ECO:0000313" key="7">
    <source>
        <dbReference type="Proteomes" id="UP001338582"/>
    </source>
</evidence>
<evidence type="ECO:0000256" key="4">
    <source>
        <dbReference type="RuleBase" id="RU365069"/>
    </source>
</evidence>
<dbReference type="RefSeq" id="XP_062878084.1">
    <property type="nucleotide sequence ID" value="XM_063022014.1"/>
</dbReference>
<dbReference type="GO" id="GO:0000145">
    <property type="term" value="C:exocyst"/>
    <property type="evidence" value="ECO:0007669"/>
    <property type="project" value="UniProtKB-UniRule"/>
</dbReference>
<dbReference type="AlphaFoldDB" id="A0AAX4HBE1"/>
<keyword evidence="3 4" id="KW-0268">Exocytosis</keyword>
<gene>
    <name evidence="6" type="ORF">PUMCH_003027</name>
</gene>
<evidence type="ECO:0000256" key="1">
    <source>
        <dbReference type="ARBA" id="ARBA00010578"/>
    </source>
</evidence>
<dbReference type="PANTHER" id="PTHR13043">
    <property type="entry name" value="EXOCYST COMPLEX COMPONENT SEC5"/>
    <property type="match status" value="1"/>
</dbReference>
<reference evidence="6 7" key="1">
    <citation type="submission" date="2023-10" db="EMBL/GenBank/DDBJ databases">
        <title>Draft Genome Sequence of Candida saopaulonensis from a very Premature Infant with Sepsis.</title>
        <authorList>
            <person name="Ning Y."/>
            <person name="Dai R."/>
            <person name="Xiao M."/>
            <person name="Xu Y."/>
            <person name="Yan Q."/>
            <person name="Zhang L."/>
        </authorList>
    </citation>
    <scope>NUCLEOTIDE SEQUENCE [LARGE SCALE GENOMIC DNA]</scope>
    <source>
        <strain evidence="6 7">19XY460</strain>
    </source>
</reference>
<keyword evidence="4" id="KW-0653">Protein transport</keyword>
<dbReference type="InterPro" id="IPR029175">
    <property type="entry name" value="EXOC2/Sec5"/>
</dbReference>
<dbReference type="KEGG" id="asau:88174091"/>